<feature type="domain" description="Signal transduction histidine kinase internal region" evidence="2">
    <location>
        <begin position="366"/>
        <end position="436"/>
    </location>
</feature>
<reference evidence="3 5" key="1">
    <citation type="submission" date="2015-09" db="EMBL/GenBank/DDBJ databases">
        <authorList>
            <consortium name="Pathogen Informatics"/>
        </authorList>
    </citation>
    <scope>NUCLEOTIDE SEQUENCE [LARGE SCALE GENOMIC DNA]</scope>
    <source>
        <strain evidence="3 5">2789STDY5608835</strain>
    </source>
</reference>
<dbReference type="EMBL" id="QSKW01000029">
    <property type="protein sequence ID" value="RHE93458.1"/>
    <property type="molecule type" value="Genomic_DNA"/>
</dbReference>
<dbReference type="GO" id="GO:0016020">
    <property type="term" value="C:membrane"/>
    <property type="evidence" value="ECO:0007669"/>
    <property type="project" value="InterPro"/>
</dbReference>
<dbReference type="Pfam" id="PF06580">
    <property type="entry name" value="His_kinase"/>
    <property type="match status" value="1"/>
</dbReference>
<dbReference type="Gene3D" id="3.30.565.10">
    <property type="entry name" value="Histidine kinase-like ATPase, C-terminal domain"/>
    <property type="match status" value="1"/>
</dbReference>
<organism evidence="3 5">
    <name type="scientific">Roseburia inulinivorans</name>
    <dbReference type="NCBI Taxonomy" id="360807"/>
    <lineage>
        <taxon>Bacteria</taxon>
        <taxon>Bacillati</taxon>
        <taxon>Bacillota</taxon>
        <taxon>Clostridia</taxon>
        <taxon>Lachnospirales</taxon>
        <taxon>Lachnospiraceae</taxon>
        <taxon>Roseburia</taxon>
    </lineage>
</organism>
<dbReference type="InterPro" id="IPR036890">
    <property type="entry name" value="HATPase_C_sf"/>
</dbReference>
<dbReference type="SUPFAM" id="SSF55874">
    <property type="entry name" value="ATPase domain of HSP90 chaperone/DNA topoisomerase II/histidine kinase"/>
    <property type="match status" value="1"/>
</dbReference>
<proteinExistence type="predicted"/>
<dbReference type="InterPro" id="IPR010559">
    <property type="entry name" value="Sig_transdc_His_kin_internal"/>
</dbReference>
<dbReference type="PANTHER" id="PTHR34220:SF7">
    <property type="entry name" value="SENSOR HISTIDINE KINASE YPDA"/>
    <property type="match status" value="1"/>
</dbReference>
<dbReference type="AlphaFoldDB" id="A0A174EDB0"/>
<keyword evidence="1" id="KW-1133">Transmembrane helix</keyword>
<dbReference type="Proteomes" id="UP000286271">
    <property type="component" value="Unassembled WGS sequence"/>
</dbReference>
<reference evidence="4 6" key="2">
    <citation type="submission" date="2018-08" db="EMBL/GenBank/DDBJ databases">
        <title>A genome reference for cultivated species of the human gut microbiota.</title>
        <authorList>
            <person name="Zou Y."/>
            <person name="Xue W."/>
            <person name="Luo G."/>
        </authorList>
    </citation>
    <scope>NUCLEOTIDE SEQUENCE [LARGE SCALE GENOMIC DNA]</scope>
    <source>
        <strain evidence="4 6">AM27-11</strain>
    </source>
</reference>
<dbReference type="Proteomes" id="UP000095395">
    <property type="component" value="Unassembled WGS sequence"/>
</dbReference>
<evidence type="ECO:0000313" key="4">
    <source>
        <dbReference type="EMBL" id="RHE93458.1"/>
    </source>
</evidence>
<evidence type="ECO:0000313" key="5">
    <source>
        <dbReference type="Proteomes" id="UP000095395"/>
    </source>
</evidence>
<dbReference type="InterPro" id="IPR050640">
    <property type="entry name" value="Bact_2-comp_sensor_kinase"/>
</dbReference>
<name>A0A174EDB0_9FIRM</name>
<evidence type="ECO:0000259" key="2">
    <source>
        <dbReference type="Pfam" id="PF06580"/>
    </source>
</evidence>
<dbReference type="RefSeq" id="WP_055302857.1">
    <property type="nucleotide sequence ID" value="NZ_CATWND010000017.1"/>
</dbReference>
<protein>
    <submittedName>
        <fullName evidence="3">Inner membrane protein ypdA</fullName>
    </submittedName>
    <submittedName>
        <fullName evidence="4">Sensor histidine kinase</fullName>
    </submittedName>
</protein>
<dbReference type="EMBL" id="CYYR01000024">
    <property type="protein sequence ID" value="CUO35872.1"/>
    <property type="molecule type" value="Genomic_DNA"/>
</dbReference>
<keyword evidence="4" id="KW-0808">Transferase</keyword>
<keyword evidence="4" id="KW-0418">Kinase</keyword>
<accession>A0A174EDB0</accession>
<sequence>MKYQKKHYSIKAVLTRNLSILIATSLISLIFFGIFSYRTGIQQIKENNISSLNVYATTLQTEMKKLEDFTKDICYSDTSYHLLSTNYYTSSQKILYEGTLRKMLQSEVSPYSGLLVFSDTAATSMYEYGSYFPNTYARHCYELKEELKKYYLEAPPSSLENWQTYSNDYFSVIMYTCQYNGLYLCSLIDLNFFALEEYASLDNSLHICFFDHEQILSNLEEMKLLGISQNDLAKSPKVSFSQPQVIDTLALKNSDVSIACCMSVNYFGGSYFQIAIFCLAVMIVIFIILSIFMYLSFRDILSYPVTRIASAAESIGQNDISSFIECNESNILEFEEINRALAHLISQKVELEKLNQLEKYEKNHAMLQYFQLQTRSHFFINCLKSLYNMLELHEYEKMQRMILAFSNHLRYIFHDNLKVVPLKYELEEVNDYYNIILMDRSKPILLMQQNDNSLSDYQVPPLLIQTFLENSVKYNAQSDKLLCFSIHIEKTFYNDKPYVLFKLSDNGVGYGKDMLDKLNCEESDLYEDYHVGITNLKKRIELIYGTNYYITFYNEPAGGACTLIYLPLEDTI</sequence>
<feature type="transmembrane region" description="Helical" evidence="1">
    <location>
        <begin position="20"/>
        <end position="37"/>
    </location>
</feature>
<evidence type="ECO:0000313" key="6">
    <source>
        <dbReference type="Proteomes" id="UP000286271"/>
    </source>
</evidence>
<keyword evidence="1" id="KW-0472">Membrane</keyword>
<keyword evidence="1" id="KW-0812">Transmembrane</keyword>
<dbReference type="GO" id="GO:0000155">
    <property type="term" value="F:phosphorelay sensor kinase activity"/>
    <property type="evidence" value="ECO:0007669"/>
    <property type="project" value="InterPro"/>
</dbReference>
<feature type="transmembrane region" description="Helical" evidence="1">
    <location>
        <begin position="271"/>
        <end position="297"/>
    </location>
</feature>
<gene>
    <name evidence="3" type="primary">ypdA_2</name>
    <name evidence="4" type="ORF">DW707_14615</name>
    <name evidence="3" type="ORF">ERS852392_02927</name>
</gene>
<evidence type="ECO:0000313" key="3">
    <source>
        <dbReference type="EMBL" id="CUO35872.1"/>
    </source>
</evidence>
<evidence type="ECO:0000256" key="1">
    <source>
        <dbReference type="SAM" id="Phobius"/>
    </source>
</evidence>
<dbReference type="PANTHER" id="PTHR34220">
    <property type="entry name" value="SENSOR HISTIDINE KINASE YPDA"/>
    <property type="match status" value="1"/>
</dbReference>